<feature type="active site" description="Proton donor" evidence="3">
    <location>
        <position position="83"/>
    </location>
</feature>
<reference evidence="6" key="1">
    <citation type="journal article" date="2020" name="mSystems">
        <title>Genome- and Community-Level Interaction Insights into Carbon Utilization and Element Cycling Functions of Hydrothermarchaeota in Hydrothermal Sediment.</title>
        <authorList>
            <person name="Zhou Z."/>
            <person name="Liu Y."/>
            <person name="Xu W."/>
            <person name="Pan J."/>
            <person name="Luo Z.H."/>
            <person name="Li M."/>
        </authorList>
    </citation>
    <scope>NUCLEOTIDE SEQUENCE [LARGE SCALE GENOMIC DNA]</scope>
    <source>
        <strain evidence="6">SpSt-579</strain>
    </source>
</reference>
<dbReference type="PIRSF" id="PIRSF006019">
    <property type="entry name" value="dCMP_deaminase"/>
    <property type="match status" value="1"/>
</dbReference>
<evidence type="ECO:0000256" key="2">
    <source>
        <dbReference type="ARBA" id="ARBA00022801"/>
    </source>
</evidence>
<feature type="binding site" evidence="4">
    <location>
        <position position="112"/>
    </location>
    <ligand>
        <name>Zn(2+)</name>
        <dbReference type="ChEBI" id="CHEBI:29105"/>
        <note>catalytic</note>
    </ligand>
</feature>
<dbReference type="PROSITE" id="PS51747">
    <property type="entry name" value="CYT_DCMP_DEAMINASES_2"/>
    <property type="match status" value="1"/>
</dbReference>
<evidence type="ECO:0000256" key="1">
    <source>
        <dbReference type="ARBA" id="ARBA00001947"/>
    </source>
</evidence>
<dbReference type="GO" id="GO:0004132">
    <property type="term" value="F:dCMP deaminase activity"/>
    <property type="evidence" value="ECO:0007669"/>
    <property type="project" value="InterPro"/>
</dbReference>
<protein>
    <submittedName>
        <fullName evidence="6">dCMP deaminase family protein</fullName>
    </submittedName>
</protein>
<keyword evidence="4" id="KW-0479">Metal-binding</keyword>
<evidence type="ECO:0000313" key="6">
    <source>
        <dbReference type="EMBL" id="HGT70823.1"/>
    </source>
</evidence>
<dbReference type="SUPFAM" id="SSF53927">
    <property type="entry name" value="Cytidine deaminase-like"/>
    <property type="match status" value="1"/>
</dbReference>
<dbReference type="CDD" id="cd01286">
    <property type="entry name" value="deoxycytidylate_deaminase"/>
    <property type="match status" value="1"/>
</dbReference>
<dbReference type="InterPro" id="IPR002125">
    <property type="entry name" value="CMP_dCMP_dom"/>
</dbReference>
<keyword evidence="2" id="KW-0378">Hydrolase</keyword>
<dbReference type="InterPro" id="IPR016473">
    <property type="entry name" value="dCMP_deaminase"/>
</dbReference>
<feature type="binding site" evidence="4">
    <location>
        <position position="81"/>
    </location>
    <ligand>
        <name>Zn(2+)</name>
        <dbReference type="ChEBI" id="CHEBI:29105"/>
        <note>catalytic</note>
    </ligand>
</feature>
<dbReference type="GO" id="GO:0005737">
    <property type="term" value="C:cytoplasm"/>
    <property type="evidence" value="ECO:0007669"/>
    <property type="project" value="TreeGrafter"/>
</dbReference>
<gene>
    <name evidence="6" type="ORF">ENT43_01005</name>
</gene>
<sequence>MPEKRRIPSWEETFLQVALVMSKRTHCFKYEVGAVLVRGNKIVATGYNGPASGDVHCDEVGCAKEVSGVEKKQSGLCRGSHTEINAITNAARLGVSIEECHMYVNYRPCKSCAKQIGNAGIKRVVYMQDYDGDLDVPAYLGQLGVKLEKYDIEKGHFVLMNLTPKKEKTDG</sequence>
<dbReference type="Pfam" id="PF00383">
    <property type="entry name" value="dCMP_cyt_deam_1"/>
    <property type="match status" value="1"/>
</dbReference>
<proteinExistence type="predicted"/>
<dbReference type="GO" id="GO:0006220">
    <property type="term" value="P:pyrimidine nucleotide metabolic process"/>
    <property type="evidence" value="ECO:0007669"/>
    <property type="project" value="InterPro"/>
</dbReference>
<dbReference type="Gene3D" id="3.40.140.10">
    <property type="entry name" value="Cytidine Deaminase, domain 2"/>
    <property type="match status" value="1"/>
</dbReference>
<dbReference type="PANTHER" id="PTHR11086">
    <property type="entry name" value="DEOXYCYTIDYLATE DEAMINASE-RELATED"/>
    <property type="match status" value="1"/>
</dbReference>
<dbReference type="InterPro" id="IPR016193">
    <property type="entry name" value="Cytidine_deaminase-like"/>
</dbReference>
<dbReference type="InterPro" id="IPR035105">
    <property type="entry name" value="Deoxycytidylate_deaminase_dom"/>
</dbReference>
<dbReference type="PANTHER" id="PTHR11086:SF18">
    <property type="entry name" value="DEOXYCYTIDYLATE DEAMINASE"/>
    <property type="match status" value="1"/>
</dbReference>
<comment type="cofactor">
    <cofactor evidence="1 4">
        <name>Zn(2+)</name>
        <dbReference type="ChEBI" id="CHEBI:29105"/>
    </cofactor>
</comment>
<dbReference type="GO" id="GO:0008270">
    <property type="term" value="F:zinc ion binding"/>
    <property type="evidence" value="ECO:0007669"/>
    <property type="project" value="InterPro"/>
</dbReference>
<dbReference type="InterPro" id="IPR015517">
    <property type="entry name" value="dCMP_deaminase-rel"/>
</dbReference>
<name>A0A7C4R5W6_UNCC3</name>
<comment type="caution">
    <text evidence="6">The sequence shown here is derived from an EMBL/GenBank/DDBJ whole genome shotgun (WGS) entry which is preliminary data.</text>
</comment>
<organism evidence="6">
    <name type="scientific">candidate division CPR3 bacterium</name>
    <dbReference type="NCBI Taxonomy" id="2268181"/>
    <lineage>
        <taxon>Bacteria</taxon>
        <taxon>Bacteria division CPR3</taxon>
    </lineage>
</organism>
<keyword evidence="4" id="KW-0862">Zinc</keyword>
<dbReference type="EMBL" id="DSYQ01000003">
    <property type="protein sequence ID" value="HGT70823.1"/>
    <property type="molecule type" value="Genomic_DNA"/>
</dbReference>
<dbReference type="AlphaFoldDB" id="A0A7C4R5W6"/>
<accession>A0A7C4R5W6</accession>
<evidence type="ECO:0000256" key="4">
    <source>
        <dbReference type="PIRSR" id="PIRSR006019-2"/>
    </source>
</evidence>
<feature type="domain" description="CMP/dCMP-type deaminase" evidence="5">
    <location>
        <begin position="9"/>
        <end position="143"/>
    </location>
</feature>
<evidence type="ECO:0000259" key="5">
    <source>
        <dbReference type="PROSITE" id="PS51747"/>
    </source>
</evidence>
<evidence type="ECO:0000256" key="3">
    <source>
        <dbReference type="PIRSR" id="PIRSR006019-1"/>
    </source>
</evidence>
<feature type="binding site" evidence="4">
    <location>
        <position position="109"/>
    </location>
    <ligand>
        <name>Zn(2+)</name>
        <dbReference type="ChEBI" id="CHEBI:29105"/>
        <note>catalytic</note>
    </ligand>
</feature>